<evidence type="ECO:0000259" key="5">
    <source>
        <dbReference type="PROSITE" id="PS51891"/>
    </source>
</evidence>
<reference evidence="6 7" key="1">
    <citation type="submission" date="2023-03" db="EMBL/GenBank/DDBJ databases">
        <title>Novosphingobium cyanobacteriorum sp. nov., isolated from a eutrophic reservoir during the Microcystis bloom period.</title>
        <authorList>
            <person name="Kang M."/>
            <person name="Le V."/>
            <person name="Ko S.-R."/>
            <person name="Lee S.-A."/>
            <person name="Ahn C.-Y."/>
        </authorList>
    </citation>
    <scope>NUCLEOTIDE SEQUENCE [LARGE SCALE GENOMIC DNA]</scope>
    <source>
        <strain evidence="6 7">HBC54</strain>
    </source>
</reference>
<dbReference type="RefSeq" id="WP_277278214.1">
    <property type="nucleotide sequence ID" value="NZ_JAROCY010000011.1"/>
</dbReference>
<evidence type="ECO:0000256" key="4">
    <source>
        <dbReference type="ARBA" id="ARBA00023239"/>
    </source>
</evidence>
<dbReference type="SUPFAM" id="SSF51316">
    <property type="entry name" value="Mss4-like"/>
    <property type="match status" value="1"/>
</dbReference>
<dbReference type="PANTHER" id="PTHR33337">
    <property type="entry name" value="GFA DOMAIN-CONTAINING PROTEIN"/>
    <property type="match status" value="1"/>
</dbReference>
<gene>
    <name evidence="6" type="ORF">POM99_12290</name>
</gene>
<keyword evidence="7" id="KW-1185">Reference proteome</keyword>
<dbReference type="PANTHER" id="PTHR33337:SF40">
    <property type="entry name" value="CENP-V_GFA DOMAIN-CONTAINING PROTEIN-RELATED"/>
    <property type="match status" value="1"/>
</dbReference>
<dbReference type="Gene3D" id="3.90.1590.10">
    <property type="entry name" value="glutathione-dependent formaldehyde- activating enzyme (gfa)"/>
    <property type="match status" value="1"/>
</dbReference>
<dbReference type="Pfam" id="PF04828">
    <property type="entry name" value="GFA"/>
    <property type="match status" value="1"/>
</dbReference>
<feature type="domain" description="CENP-V/GFA" evidence="5">
    <location>
        <begin position="3"/>
        <end position="121"/>
    </location>
</feature>
<evidence type="ECO:0000256" key="3">
    <source>
        <dbReference type="ARBA" id="ARBA00022833"/>
    </source>
</evidence>
<dbReference type="PROSITE" id="PS51891">
    <property type="entry name" value="CENP_V_GFA"/>
    <property type="match status" value="1"/>
</dbReference>
<dbReference type="EMBL" id="JAROCY010000011">
    <property type="protein sequence ID" value="MDF8333985.1"/>
    <property type="molecule type" value="Genomic_DNA"/>
</dbReference>
<evidence type="ECO:0000313" key="6">
    <source>
        <dbReference type="EMBL" id="MDF8333985.1"/>
    </source>
</evidence>
<comment type="caution">
    <text evidence="6">The sequence shown here is derived from an EMBL/GenBank/DDBJ whole genome shotgun (WGS) entry which is preliminary data.</text>
</comment>
<evidence type="ECO:0000256" key="1">
    <source>
        <dbReference type="ARBA" id="ARBA00005495"/>
    </source>
</evidence>
<name>A0ABT6CJA0_9SPHN</name>
<keyword evidence="3" id="KW-0862">Zinc</keyword>
<dbReference type="InterPro" id="IPR006913">
    <property type="entry name" value="CENP-V/GFA"/>
</dbReference>
<comment type="similarity">
    <text evidence="1">Belongs to the Gfa family.</text>
</comment>
<evidence type="ECO:0000256" key="2">
    <source>
        <dbReference type="ARBA" id="ARBA00022723"/>
    </source>
</evidence>
<organism evidence="6 7">
    <name type="scientific">Novosphingobium cyanobacteriorum</name>
    <dbReference type="NCBI Taxonomy" id="3024215"/>
    <lineage>
        <taxon>Bacteria</taxon>
        <taxon>Pseudomonadati</taxon>
        <taxon>Pseudomonadota</taxon>
        <taxon>Alphaproteobacteria</taxon>
        <taxon>Sphingomonadales</taxon>
        <taxon>Sphingomonadaceae</taxon>
        <taxon>Novosphingobium</taxon>
    </lineage>
</organism>
<proteinExistence type="inferred from homology"/>
<dbReference type="InterPro" id="IPR011057">
    <property type="entry name" value="Mss4-like_sf"/>
</dbReference>
<protein>
    <submittedName>
        <fullName evidence="6">GFA family protein</fullName>
    </submittedName>
</protein>
<sequence length="142" mass="14696">MSFTGKCACGAVSATISADAPVAVRQCWCRQCQQVAGGAATSNAIFPTDAVAITGDLATHDYIAASGNTLTHSYCPACGTPVMAQTSARPHFRTMRLGFLDTGHGLAPDAAIWISEAPPWAMIDPSLQQFEAQPPAPPPPPA</sequence>
<keyword evidence="4" id="KW-0456">Lyase</keyword>
<keyword evidence="2" id="KW-0479">Metal-binding</keyword>
<evidence type="ECO:0000313" key="7">
    <source>
        <dbReference type="Proteomes" id="UP001222770"/>
    </source>
</evidence>
<accession>A0ABT6CJA0</accession>
<dbReference type="Proteomes" id="UP001222770">
    <property type="component" value="Unassembled WGS sequence"/>
</dbReference>